<sequence>MGIVRRNRWIIIISIVVLSICIGYIQFQRIVQDSQIKSWSSNWGFEAPPPEKVTTVFHNGGRDPDYYLISDYNEVAIEKLIQQNDWRKIENSDGIVSDHINVYKKQIQNLHQEYERYEKLFLDNPVKFNHDSLYFTEKKADGSYIIAVLNIAERRLYTMEVFY</sequence>
<proteinExistence type="predicted"/>
<feature type="transmembrane region" description="Helical" evidence="1">
    <location>
        <begin position="9"/>
        <end position="27"/>
    </location>
</feature>
<dbReference type="AlphaFoldDB" id="A0A410WY75"/>
<keyword evidence="1" id="KW-0472">Membrane</keyword>
<dbReference type="KEGG" id="pchi:PC41400_17065"/>
<accession>A0A410WY75</accession>
<evidence type="ECO:0000313" key="2">
    <source>
        <dbReference type="EMBL" id="QAV19290.1"/>
    </source>
</evidence>
<dbReference type="Proteomes" id="UP000288943">
    <property type="component" value="Chromosome"/>
</dbReference>
<name>A0A410WY75_9BACL</name>
<evidence type="ECO:0000313" key="3">
    <source>
        <dbReference type="Proteomes" id="UP000288943"/>
    </source>
</evidence>
<dbReference type="EMBL" id="CP026520">
    <property type="protein sequence ID" value="QAV19290.1"/>
    <property type="molecule type" value="Genomic_DNA"/>
</dbReference>
<reference evidence="2 3" key="1">
    <citation type="submission" date="2018-01" db="EMBL/GenBank/DDBJ databases">
        <title>The whole genome sequencing and assembly of Paenibacillus chitinolyticus KCCM 41400 strain.</title>
        <authorList>
            <person name="Kim J.-Y."/>
            <person name="Park M.-K."/>
            <person name="Lee Y.-J."/>
            <person name="Yi H."/>
            <person name="Bahn Y.-S."/>
            <person name="Kim J.F."/>
            <person name="Lee D.-W."/>
        </authorList>
    </citation>
    <scope>NUCLEOTIDE SEQUENCE [LARGE SCALE GENOMIC DNA]</scope>
    <source>
        <strain evidence="2 3">KCCM 41400</strain>
    </source>
</reference>
<evidence type="ECO:0000256" key="1">
    <source>
        <dbReference type="SAM" id="Phobius"/>
    </source>
</evidence>
<protein>
    <submittedName>
        <fullName evidence="2">Uncharacterized protein</fullName>
    </submittedName>
</protein>
<gene>
    <name evidence="2" type="ORF">PC41400_17065</name>
</gene>
<organism evidence="2 3">
    <name type="scientific">Paenibacillus chitinolyticus</name>
    <dbReference type="NCBI Taxonomy" id="79263"/>
    <lineage>
        <taxon>Bacteria</taxon>
        <taxon>Bacillati</taxon>
        <taxon>Bacillota</taxon>
        <taxon>Bacilli</taxon>
        <taxon>Bacillales</taxon>
        <taxon>Paenibacillaceae</taxon>
        <taxon>Paenibacillus</taxon>
    </lineage>
</organism>
<keyword evidence="1" id="KW-0812">Transmembrane</keyword>
<keyword evidence="1" id="KW-1133">Transmembrane helix</keyword>